<dbReference type="GO" id="GO:0015074">
    <property type="term" value="P:DNA integration"/>
    <property type="evidence" value="ECO:0007669"/>
    <property type="project" value="InterPro"/>
</dbReference>
<dbReference type="RefSeq" id="WP_014219620.1">
    <property type="nucleotide sequence ID" value="NC_016609.1"/>
</dbReference>
<dbReference type="InterPro" id="IPR011010">
    <property type="entry name" value="DNA_brk_join_enz"/>
</dbReference>
<accession>G8TJH1</accession>
<evidence type="ECO:0000313" key="4">
    <source>
        <dbReference type="Proteomes" id="UP000005438"/>
    </source>
</evidence>
<dbReference type="SUPFAM" id="SSF56349">
    <property type="entry name" value="DNA breaking-rejoining enzymes"/>
    <property type="match status" value="1"/>
</dbReference>
<name>G8TJH1_NIAKG</name>
<dbReference type="KEGG" id="nko:Niako_3400"/>
<dbReference type="Gene3D" id="1.10.150.130">
    <property type="match status" value="1"/>
</dbReference>
<dbReference type="Proteomes" id="UP000005438">
    <property type="component" value="Chromosome"/>
</dbReference>
<dbReference type="Gene3D" id="1.10.443.10">
    <property type="entry name" value="Intergrase catalytic core"/>
    <property type="match status" value="1"/>
</dbReference>
<evidence type="ECO:0000313" key="3">
    <source>
        <dbReference type="EMBL" id="AEV99706.1"/>
    </source>
</evidence>
<dbReference type="InterPro" id="IPR013762">
    <property type="entry name" value="Integrase-like_cat_sf"/>
</dbReference>
<organism evidence="3 4">
    <name type="scientific">Niastella koreensis (strain DSM 17620 / KACC 11465 / NBRC 106392 / GR20-10)</name>
    <dbReference type="NCBI Taxonomy" id="700598"/>
    <lineage>
        <taxon>Bacteria</taxon>
        <taxon>Pseudomonadati</taxon>
        <taxon>Bacteroidota</taxon>
        <taxon>Chitinophagia</taxon>
        <taxon>Chitinophagales</taxon>
        <taxon>Chitinophagaceae</taxon>
        <taxon>Niastella</taxon>
    </lineage>
</organism>
<proteinExistence type="predicted"/>
<dbReference type="PATRIC" id="fig|700598.3.peg.3474"/>
<dbReference type="GO" id="GO:0006310">
    <property type="term" value="P:DNA recombination"/>
    <property type="evidence" value="ECO:0007669"/>
    <property type="project" value="UniProtKB-KW"/>
</dbReference>
<dbReference type="EMBL" id="CP003178">
    <property type="protein sequence ID" value="AEV99706.1"/>
    <property type="molecule type" value="Genomic_DNA"/>
</dbReference>
<keyword evidence="2" id="KW-0233">DNA recombination</keyword>
<dbReference type="STRING" id="700598.Niako_3400"/>
<gene>
    <name evidence="3" type="ordered locus">Niako_3400</name>
</gene>
<sequence>MPRPRKAVNQGLPARWTFQHGAYYYQVPPGSEFLWDEKKYFRLGDTLPAAYKVWSERLGSSDKVNNIGQLLDKYALEIIPQKAVASHNRENRDVKQLKLVFGSMRLTALQPSHIYSYVERRSKKMINENGKAIGGLSAAKHEVNTLSHAFSKAVEWGIIARHPFKGQTRIKNAPPRTRYIEDWEIIECLSLKNARKKGSIKAIQAYIRIKLLTGLSQSDLLRLQPARHIKDDGVHSMRHKTENRIGKQTIYEWTPELRTAVKDALEARPVNIAPFLFCNKLGKCYIDEETGDLSGWNSMWQRFMERVLSETKVEERFTEHDLRAKCASDALSLEHARALLSHVDTRTTNKIYRRKPERVRPIR</sequence>
<protein>
    <submittedName>
        <fullName evidence="3">Integrase family protein</fullName>
    </submittedName>
</protein>
<keyword evidence="1" id="KW-0238">DNA-binding</keyword>
<dbReference type="HOGENOM" id="CLU_052612_1_1_10"/>
<dbReference type="InterPro" id="IPR010998">
    <property type="entry name" value="Integrase_recombinase_N"/>
</dbReference>
<evidence type="ECO:0000256" key="2">
    <source>
        <dbReference type="ARBA" id="ARBA00023172"/>
    </source>
</evidence>
<dbReference type="eggNOG" id="COG0582">
    <property type="taxonomic scope" value="Bacteria"/>
</dbReference>
<dbReference type="GO" id="GO:0003677">
    <property type="term" value="F:DNA binding"/>
    <property type="evidence" value="ECO:0007669"/>
    <property type="project" value="UniProtKB-KW"/>
</dbReference>
<dbReference type="AlphaFoldDB" id="G8TJH1"/>
<reference evidence="3 4" key="1">
    <citation type="submission" date="2011-12" db="EMBL/GenBank/DDBJ databases">
        <title>The complete genome of Niastella koreensis GR20-10.</title>
        <authorList>
            <consortium name="US DOE Joint Genome Institute (JGI-PGF)"/>
            <person name="Lucas S."/>
            <person name="Han J."/>
            <person name="Lapidus A."/>
            <person name="Bruce D."/>
            <person name="Goodwin L."/>
            <person name="Pitluck S."/>
            <person name="Peters L."/>
            <person name="Kyrpides N."/>
            <person name="Mavromatis K."/>
            <person name="Ivanova N."/>
            <person name="Mikhailova N."/>
            <person name="Davenport K."/>
            <person name="Saunders E."/>
            <person name="Detter J.C."/>
            <person name="Tapia R."/>
            <person name="Han C."/>
            <person name="Land M."/>
            <person name="Hauser L."/>
            <person name="Markowitz V."/>
            <person name="Cheng J.-F."/>
            <person name="Hugenholtz P."/>
            <person name="Woyke T."/>
            <person name="Wu D."/>
            <person name="Tindall B."/>
            <person name="Pomrenke H."/>
            <person name="Brambilla E."/>
            <person name="Klenk H.-P."/>
            <person name="Eisen J.A."/>
        </authorList>
    </citation>
    <scope>NUCLEOTIDE SEQUENCE [LARGE SCALE GENOMIC DNA]</scope>
    <source>
        <strain evidence="4">DSM 17620 / KACC 11465 / NBRC 106392 / GR20-10</strain>
    </source>
</reference>
<evidence type="ECO:0000256" key="1">
    <source>
        <dbReference type="ARBA" id="ARBA00023125"/>
    </source>
</evidence>